<organism evidence="3 4">
    <name type="scientific">Paludibacterium denitrificans</name>
    <dbReference type="NCBI Taxonomy" id="2675226"/>
    <lineage>
        <taxon>Bacteria</taxon>
        <taxon>Pseudomonadati</taxon>
        <taxon>Pseudomonadota</taxon>
        <taxon>Betaproteobacteria</taxon>
        <taxon>Neisseriales</taxon>
        <taxon>Chromobacteriaceae</taxon>
        <taxon>Paludibacterium</taxon>
    </lineage>
</organism>
<sequence>MNLYDFLGVDQSASDEQIKSAIMKKADEQKSSASPSQYDMSMIRHAIEVLQDGNKRKEYDVSLSQYTETRRIEIEPMYEQNVDYGVLLLCLPISFSGAITLMSSFVNQFFLMENMIICLFSLMVCSTGIIAAIEESKNSIKTKNDPLPPFINFLGIMLLWPYGYCSYMASRRRYGYANPLLTTIIIAIITTLLFAYPAYKAHKLKTEFKERMEKIINNPFKFSEQNKFK</sequence>
<keyword evidence="4" id="KW-1185">Reference proteome</keyword>
<evidence type="ECO:0000313" key="3">
    <source>
        <dbReference type="EMBL" id="MTD34095.1"/>
    </source>
</evidence>
<dbReference type="Gene3D" id="1.10.287.110">
    <property type="entry name" value="DnaJ domain"/>
    <property type="match status" value="1"/>
</dbReference>
<keyword evidence="1" id="KW-0472">Membrane</keyword>
<dbReference type="InterPro" id="IPR036869">
    <property type="entry name" value="J_dom_sf"/>
</dbReference>
<dbReference type="PROSITE" id="PS50076">
    <property type="entry name" value="DNAJ_2"/>
    <property type="match status" value="1"/>
</dbReference>
<keyword evidence="1" id="KW-0812">Transmembrane</keyword>
<evidence type="ECO:0000259" key="2">
    <source>
        <dbReference type="PROSITE" id="PS50076"/>
    </source>
</evidence>
<gene>
    <name evidence="3" type="ORF">GKE73_16890</name>
</gene>
<keyword evidence="1" id="KW-1133">Transmembrane helix</keyword>
<feature type="transmembrane region" description="Helical" evidence="1">
    <location>
        <begin position="114"/>
        <end position="134"/>
    </location>
</feature>
<dbReference type="AlphaFoldDB" id="A0A844GHX6"/>
<dbReference type="RefSeq" id="WP_230371277.1">
    <property type="nucleotide sequence ID" value="NZ_WLYX01000001.1"/>
</dbReference>
<reference evidence="3 4" key="1">
    <citation type="submission" date="2019-11" db="EMBL/GenBank/DDBJ databases">
        <title>Draft genome sequence of Paludibacterium sp. dN18-1.</title>
        <authorList>
            <person name="Im W.-T."/>
        </authorList>
    </citation>
    <scope>NUCLEOTIDE SEQUENCE [LARGE SCALE GENOMIC DNA]</scope>
    <source>
        <strain evidence="4">dN 18-1</strain>
    </source>
</reference>
<dbReference type="InterPro" id="IPR001623">
    <property type="entry name" value="DnaJ_domain"/>
</dbReference>
<feature type="transmembrane region" description="Helical" evidence="1">
    <location>
        <begin position="176"/>
        <end position="199"/>
    </location>
</feature>
<accession>A0A844GHX6</accession>
<dbReference type="Proteomes" id="UP000446658">
    <property type="component" value="Unassembled WGS sequence"/>
</dbReference>
<evidence type="ECO:0000313" key="4">
    <source>
        <dbReference type="Proteomes" id="UP000446658"/>
    </source>
</evidence>
<feature type="transmembrane region" description="Helical" evidence="1">
    <location>
        <begin position="146"/>
        <end position="164"/>
    </location>
</feature>
<comment type="caution">
    <text evidence="3">The sequence shown here is derived from an EMBL/GenBank/DDBJ whole genome shotgun (WGS) entry which is preliminary data.</text>
</comment>
<proteinExistence type="predicted"/>
<name>A0A844GHX6_9NEIS</name>
<feature type="transmembrane region" description="Helical" evidence="1">
    <location>
        <begin position="84"/>
        <end position="102"/>
    </location>
</feature>
<evidence type="ECO:0000256" key="1">
    <source>
        <dbReference type="SAM" id="Phobius"/>
    </source>
</evidence>
<feature type="domain" description="J" evidence="2">
    <location>
        <begin position="2"/>
        <end position="63"/>
    </location>
</feature>
<dbReference type="SUPFAM" id="SSF46565">
    <property type="entry name" value="Chaperone J-domain"/>
    <property type="match status" value="1"/>
</dbReference>
<protein>
    <submittedName>
        <fullName evidence="3">DnaJ domain-containing protein</fullName>
    </submittedName>
</protein>
<dbReference type="Pfam" id="PF00226">
    <property type="entry name" value="DnaJ"/>
    <property type="match status" value="1"/>
</dbReference>
<dbReference type="EMBL" id="WLYX01000001">
    <property type="protein sequence ID" value="MTD34095.1"/>
    <property type="molecule type" value="Genomic_DNA"/>
</dbReference>